<dbReference type="Proteomes" id="UP001143910">
    <property type="component" value="Unassembled WGS sequence"/>
</dbReference>
<protein>
    <submittedName>
        <fullName evidence="1">Uncharacterized protein</fullName>
    </submittedName>
</protein>
<organism evidence="1 2">
    <name type="scientific">Zarea fungicola</name>
    <dbReference type="NCBI Taxonomy" id="93591"/>
    <lineage>
        <taxon>Eukaryota</taxon>
        <taxon>Fungi</taxon>
        <taxon>Dikarya</taxon>
        <taxon>Ascomycota</taxon>
        <taxon>Pezizomycotina</taxon>
        <taxon>Sordariomycetes</taxon>
        <taxon>Hypocreomycetidae</taxon>
        <taxon>Hypocreales</taxon>
        <taxon>Cordycipitaceae</taxon>
        <taxon>Zarea</taxon>
    </lineage>
</organism>
<comment type="caution">
    <text evidence="1">The sequence shown here is derived from an EMBL/GenBank/DDBJ whole genome shotgun (WGS) entry which is preliminary data.</text>
</comment>
<keyword evidence="2" id="KW-1185">Reference proteome</keyword>
<name>A0ACC1MN69_9HYPO</name>
<proteinExistence type="predicted"/>
<evidence type="ECO:0000313" key="2">
    <source>
        <dbReference type="Proteomes" id="UP001143910"/>
    </source>
</evidence>
<dbReference type="EMBL" id="JANJQO010002204">
    <property type="protein sequence ID" value="KAJ2967734.1"/>
    <property type="molecule type" value="Genomic_DNA"/>
</dbReference>
<gene>
    <name evidence="1" type="ORF">NQ176_g9520</name>
</gene>
<reference evidence="1" key="1">
    <citation type="submission" date="2022-08" db="EMBL/GenBank/DDBJ databases">
        <title>Genome Sequence of Lecanicillium fungicola.</title>
        <authorList>
            <person name="Buettner E."/>
        </authorList>
    </citation>
    <scope>NUCLEOTIDE SEQUENCE</scope>
    <source>
        <strain evidence="1">Babe33</strain>
    </source>
</reference>
<evidence type="ECO:0000313" key="1">
    <source>
        <dbReference type="EMBL" id="KAJ2967734.1"/>
    </source>
</evidence>
<accession>A0ACC1MN69</accession>
<sequence>MTVLLLNWYFYAVAVPCLILSISTILHKWTSTKGINPRFPGPRQFPVVGRVHDLPRFSMWLKFKEWADKYGPIYETSMMGQRFIVIADEGIAQELLIKKGNHFAGRTQIRALLNHRAGPVYVALQDRNETWKRQRKWVHAAMASASQAQFYGHVDREVRRYLVTLLVDPARFHANARELTGRIMTTLSLDDATQSTRFGTTATETLRQMSISGPIINALAPLWDVADMVGYNPWRKFEETREGEMRSWWRENLQVAKARFRAGSLPKETWMYRYLAQVAAGGEGGNGRENPSLAQSADEEDFAACMLGFQTMVGVVTVSGPLQYFLMAMGLHPNWQKQMQNEIDRVCGDRMPEIGDYEQLPTVRACIKESLRWRSTVPLGVPHRCEKDVEYRGVTIEKDDVVLACEWALNRVPEQYPDPENFRPERWLEPDWPTYMEPLSRYPNLREGKAMHTFGWGRRMCLGQSIADYQLFLTGASVAWGFNLSIKKCPLTSDNLSFDNQATNSSVILEPTPFPMDFTPRSKERAGLIMRNFEIVHTDLKV</sequence>